<comment type="caution">
    <text evidence="2">The sequence shown here is derived from an EMBL/GenBank/DDBJ whole genome shotgun (WGS) entry which is preliminary data.</text>
</comment>
<sequence length="78" mass="9024">MEVATAFVADIHAKIEWIAKVDFTGSPRDHISEGLRAFPYRKRCIYYRSYPDRIVIVRVLHGARDVTLQEFDDPSRAS</sequence>
<dbReference type="InterPro" id="IPR007712">
    <property type="entry name" value="RelE/ParE_toxin"/>
</dbReference>
<evidence type="ECO:0000313" key="3">
    <source>
        <dbReference type="Proteomes" id="UP001209755"/>
    </source>
</evidence>
<proteinExistence type="predicted"/>
<name>A0ABT3H6X4_9HYPH</name>
<evidence type="ECO:0000256" key="1">
    <source>
        <dbReference type="ARBA" id="ARBA00022649"/>
    </source>
</evidence>
<keyword evidence="3" id="KW-1185">Reference proteome</keyword>
<accession>A0ABT3H6X4</accession>
<reference evidence="3" key="1">
    <citation type="submission" date="2023-07" db="EMBL/GenBank/DDBJ databases">
        <title>Genome sequencing of Purple Non-Sulfur Bacteria from various extreme environments.</title>
        <authorList>
            <person name="Mayer M."/>
        </authorList>
    </citation>
    <scope>NUCLEOTIDE SEQUENCE [LARGE SCALE GENOMIC DNA]</scope>
    <source>
        <strain evidence="3">DSM 17935</strain>
    </source>
</reference>
<gene>
    <name evidence="2" type="ORF">M2319_000444</name>
</gene>
<dbReference type="Proteomes" id="UP001209755">
    <property type="component" value="Unassembled WGS sequence"/>
</dbReference>
<evidence type="ECO:0000313" key="2">
    <source>
        <dbReference type="EMBL" id="MCW2306128.1"/>
    </source>
</evidence>
<dbReference type="EMBL" id="JAOQNS010000001">
    <property type="protein sequence ID" value="MCW2306128.1"/>
    <property type="molecule type" value="Genomic_DNA"/>
</dbReference>
<protein>
    <submittedName>
        <fullName evidence="2">Plasmid stabilization system protein ParE</fullName>
    </submittedName>
</protein>
<dbReference type="Pfam" id="PF05016">
    <property type="entry name" value="ParE_toxin"/>
    <property type="match status" value="1"/>
</dbReference>
<keyword evidence="1" id="KW-1277">Toxin-antitoxin system</keyword>
<dbReference type="Gene3D" id="3.30.2310.20">
    <property type="entry name" value="RelE-like"/>
    <property type="match status" value="1"/>
</dbReference>
<organism evidence="2 3">
    <name type="scientific">Rhodobium gokarnense</name>
    <dbReference type="NCBI Taxonomy" id="364296"/>
    <lineage>
        <taxon>Bacteria</taxon>
        <taxon>Pseudomonadati</taxon>
        <taxon>Pseudomonadota</taxon>
        <taxon>Alphaproteobacteria</taxon>
        <taxon>Hyphomicrobiales</taxon>
        <taxon>Rhodobiaceae</taxon>
        <taxon>Rhodobium</taxon>
    </lineage>
</organism>
<dbReference type="InterPro" id="IPR035093">
    <property type="entry name" value="RelE/ParE_toxin_dom_sf"/>
</dbReference>